<evidence type="ECO:0000313" key="2">
    <source>
        <dbReference type="EMBL" id="CAB5023733.1"/>
    </source>
</evidence>
<reference evidence="2" key="1">
    <citation type="submission" date="2020-05" db="EMBL/GenBank/DDBJ databases">
        <authorList>
            <person name="Chiriac C."/>
            <person name="Salcher M."/>
            <person name="Ghai R."/>
            <person name="Kavagutti S V."/>
        </authorList>
    </citation>
    <scope>NUCLEOTIDE SEQUENCE</scope>
</reference>
<organism evidence="2">
    <name type="scientific">freshwater metagenome</name>
    <dbReference type="NCBI Taxonomy" id="449393"/>
    <lineage>
        <taxon>unclassified sequences</taxon>
        <taxon>metagenomes</taxon>
        <taxon>ecological metagenomes</taxon>
    </lineage>
</organism>
<accession>A0A6J7R4S7</accession>
<dbReference type="AlphaFoldDB" id="A0A6J7R4S7"/>
<protein>
    <submittedName>
        <fullName evidence="2">Unannotated protein</fullName>
    </submittedName>
</protein>
<name>A0A6J7R4S7_9ZZZZ</name>
<dbReference type="EMBL" id="CAFBOZ010000328">
    <property type="protein sequence ID" value="CAB5023733.1"/>
    <property type="molecule type" value="Genomic_DNA"/>
</dbReference>
<proteinExistence type="predicted"/>
<feature type="region of interest" description="Disordered" evidence="1">
    <location>
        <begin position="1"/>
        <end position="40"/>
    </location>
</feature>
<feature type="compositionally biased region" description="Polar residues" evidence="1">
    <location>
        <begin position="1"/>
        <end position="26"/>
    </location>
</feature>
<evidence type="ECO:0000256" key="1">
    <source>
        <dbReference type="SAM" id="MobiDB-lite"/>
    </source>
</evidence>
<gene>
    <name evidence="2" type="ORF">UFOPK3992_01864</name>
</gene>
<sequence>MKWNSADSPKKSATPQPMRESSSTTGVDAGVPGGPSTYDAVTGRVKLLDRARIANI</sequence>